<reference evidence="1 2" key="2">
    <citation type="journal article" date="2016" name="ISME J.">
        <title>Physiological and genomic characterization of two novel marine thaumarchaeal strains indicates niche differentiation.</title>
        <authorList>
            <person name="Bayer B."/>
            <person name="Vojvoda J."/>
            <person name="Offre P."/>
            <person name="Alves R.J."/>
            <person name="Elisabeth N.H."/>
            <person name="Garcia J.A."/>
            <person name="Volland J.M."/>
            <person name="Srivastava A."/>
            <person name="Schleper C."/>
            <person name="Herndl G.J."/>
        </authorList>
    </citation>
    <scope>NUCLEOTIDE SEQUENCE [LARGE SCALE GENOMIC DNA]</scope>
    <source>
        <strain evidence="1 2">D3C</strain>
    </source>
</reference>
<dbReference type="InterPro" id="IPR030987">
    <property type="entry name" value="AbiV"/>
</dbReference>
<evidence type="ECO:0000313" key="1">
    <source>
        <dbReference type="EMBL" id="AJM92702.1"/>
    </source>
</evidence>
<dbReference type="STRING" id="1582439.NPIRD3C_1490"/>
<dbReference type="Pfam" id="PF18728">
    <property type="entry name" value="HEPN_AbiV"/>
    <property type="match status" value="1"/>
</dbReference>
<proteinExistence type="predicted"/>
<reference evidence="1 2" key="3">
    <citation type="journal article" date="2019" name="Int. J. Syst. Evol. Microbiol.">
        <title>Nitrosopumilus adriaticus sp. nov. and Nitrosopumilus piranensis sp. nov., two ammonia-oxidizing archaea from the Adriatic Sea and members of the class Nitrososphaeria.</title>
        <authorList>
            <person name="Bayer B."/>
            <person name="Vojvoda J."/>
            <person name="Reinthaler T."/>
            <person name="Reyes C."/>
            <person name="Pinto M."/>
            <person name="Herndl G.J."/>
        </authorList>
    </citation>
    <scope>NUCLEOTIDE SEQUENCE [LARGE SCALE GENOMIC DNA]</scope>
    <source>
        <strain evidence="1 2">D3C</strain>
    </source>
</reference>
<dbReference type="PATRIC" id="fig|1582439.9.peg.1538"/>
<sequence>MTDFLITSDKIIKGMNFAIGHANSLLITSEELFNQKKHAESTALAILSYEESAKANWLLRKLQEDNGVTKKDWKSLLDHDFKLSQLEKENMKMIDEMSDAEMKIYLDFQQETVQKIAEKSKEEAISKRKDLLEILKKFNKIKKLCFYSDWDDTEKKWKSFRVFPKDDQYAMNYTIIHLAENLLGRIIFLKDLHENPSKSAGIKGVVPDVEKNQIIELEDHSNDIENRKSFQDLQAHFENSKKYEPLLAKGWIALKKYF</sequence>
<protein>
    <recommendedName>
        <fullName evidence="3">AbiV family abortive infection protein</fullName>
    </recommendedName>
</protein>
<dbReference type="AlphaFoldDB" id="A0A0C5CBX7"/>
<accession>A0A0C5CBX7</accession>
<keyword evidence="2" id="KW-1185">Reference proteome</keyword>
<dbReference type="EMBL" id="CP010868">
    <property type="protein sequence ID" value="AJM92702.1"/>
    <property type="molecule type" value="Genomic_DNA"/>
</dbReference>
<name>A0A0C5CBX7_9ARCH</name>
<reference evidence="2" key="1">
    <citation type="submission" date="2015-02" db="EMBL/GenBank/DDBJ databases">
        <title>Characterization of two novel Thaumarchaeota isolated from the Northern Adriatic Sea.</title>
        <authorList>
            <person name="Bayer B."/>
            <person name="Vojvoda J."/>
            <person name="Offre P."/>
            <person name="Srivastava A."/>
            <person name="Elisabeth N."/>
            <person name="Garcia J.A.L."/>
            <person name="Schleper C."/>
            <person name="Herndl G.J."/>
        </authorList>
    </citation>
    <scope>NUCLEOTIDE SEQUENCE [LARGE SCALE GENOMIC DNA]</scope>
    <source>
        <strain evidence="2">D3C</strain>
    </source>
</reference>
<dbReference type="KEGG" id="nid:NPIRD3C_1490"/>
<organism evidence="1 2">
    <name type="scientific">Nitrosopumilus piranensis</name>
    <dbReference type="NCBI Taxonomy" id="1582439"/>
    <lineage>
        <taxon>Archaea</taxon>
        <taxon>Nitrososphaerota</taxon>
        <taxon>Nitrososphaeria</taxon>
        <taxon>Nitrosopumilales</taxon>
        <taxon>Nitrosopumilaceae</taxon>
        <taxon>Nitrosopumilus</taxon>
    </lineage>
</organism>
<gene>
    <name evidence="1" type="ORF">NPIRD3C_1490</name>
</gene>
<dbReference type="Proteomes" id="UP000032027">
    <property type="component" value="Chromosome"/>
</dbReference>
<dbReference type="RefSeq" id="WP_148703497.1">
    <property type="nucleotide sequence ID" value="NZ_CP010868.1"/>
</dbReference>
<dbReference type="HOGENOM" id="CLU_1076058_0_0_2"/>
<dbReference type="NCBIfam" id="TIGR04498">
    <property type="entry name" value="AbiV_defense"/>
    <property type="match status" value="1"/>
</dbReference>
<dbReference type="GeneID" id="41600606"/>
<evidence type="ECO:0000313" key="2">
    <source>
        <dbReference type="Proteomes" id="UP000032027"/>
    </source>
</evidence>
<evidence type="ECO:0008006" key="3">
    <source>
        <dbReference type="Google" id="ProtNLM"/>
    </source>
</evidence>